<name>A0AAX6I5P7_IRIPA</name>
<evidence type="ECO:0000313" key="2">
    <source>
        <dbReference type="EMBL" id="KAJ6847805.1"/>
    </source>
</evidence>
<accession>A0AAX6I5P7</accession>
<reference evidence="2" key="2">
    <citation type="submission" date="2023-04" db="EMBL/GenBank/DDBJ databases">
        <authorList>
            <person name="Bruccoleri R.E."/>
            <person name="Oakeley E.J."/>
            <person name="Faust A.-M."/>
            <person name="Dessus-Babus S."/>
            <person name="Altorfer M."/>
            <person name="Burckhardt D."/>
            <person name="Oertli M."/>
            <person name="Naumann U."/>
            <person name="Petersen F."/>
            <person name="Wong J."/>
        </authorList>
    </citation>
    <scope>NUCLEOTIDE SEQUENCE</scope>
    <source>
        <strain evidence="2">GSM-AAB239-AS_SAM_17_03QT</strain>
        <tissue evidence="2">Leaf</tissue>
    </source>
</reference>
<gene>
    <name evidence="2" type="ORF">M6B38_115125</name>
    <name evidence="1" type="ORF">M6B38_223490</name>
</gene>
<dbReference type="Proteomes" id="UP001140949">
    <property type="component" value="Unassembled WGS sequence"/>
</dbReference>
<keyword evidence="3" id="KW-1185">Reference proteome</keyword>
<reference evidence="2" key="1">
    <citation type="journal article" date="2023" name="GigaByte">
        <title>Genome assembly of the bearded iris, Iris pallida Lam.</title>
        <authorList>
            <person name="Bruccoleri R.E."/>
            <person name="Oakeley E.J."/>
            <person name="Faust A.M.E."/>
            <person name="Altorfer M."/>
            <person name="Dessus-Babus S."/>
            <person name="Burckhardt D."/>
            <person name="Oertli M."/>
            <person name="Naumann U."/>
            <person name="Petersen F."/>
            <person name="Wong J."/>
        </authorList>
    </citation>
    <scope>NUCLEOTIDE SEQUENCE</scope>
    <source>
        <strain evidence="2">GSM-AAB239-AS_SAM_17_03QT</strain>
    </source>
</reference>
<protein>
    <submittedName>
        <fullName evidence="2">Uncharacterized protein</fullName>
    </submittedName>
</protein>
<dbReference type="AlphaFoldDB" id="A0AAX6I5P7"/>
<evidence type="ECO:0000313" key="1">
    <source>
        <dbReference type="EMBL" id="KAJ6795858.1"/>
    </source>
</evidence>
<dbReference type="EMBL" id="JANAVB010004800">
    <property type="protein sequence ID" value="KAJ6847805.1"/>
    <property type="molecule type" value="Genomic_DNA"/>
</dbReference>
<sequence>MRVCVQDSSRRVQILHWCPGLVLSVSDQVDVRIQRLRRIRPYLPDWCRKPWVFGLEYCLEF</sequence>
<organism evidence="2 3">
    <name type="scientific">Iris pallida</name>
    <name type="common">Sweet iris</name>
    <dbReference type="NCBI Taxonomy" id="29817"/>
    <lineage>
        <taxon>Eukaryota</taxon>
        <taxon>Viridiplantae</taxon>
        <taxon>Streptophyta</taxon>
        <taxon>Embryophyta</taxon>
        <taxon>Tracheophyta</taxon>
        <taxon>Spermatophyta</taxon>
        <taxon>Magnoliopsida</taxon>
        <taxon>Liliopsida</taxon>
        <taxon>Asparagales</taxon>
        <taxon>Iridaceae</taxon>
        <taxon>Iridoideae</taxon>
        <taxon>Irideae</taxon>
        <taxon>Iris</taxon>
    </lineage>
</organism>
<proteinExistence type="predicted"/>
<evidence type="ECO:0000313" key="3">
    <source>
        <dbReference type="Proteomes" id="UP001140949"/>
    </source>
</evidence>
<dbReference type="EMBL" id="JANAVB010041620">
    <property type="protein sequence ID" value="KAJ6795858.1"/>
    <property type="molecule type" value="Genomic_DNA"/>
</dbReference>
<comment type="caution">
    <text evidence="2">The sequence shown here is derived from an EMBL/GenBank/DDBJ whole genome shotgun (WGS) entry which is preliminary data.</text>
</comment>